<reference evidence="1" key="1">
    <citation type="submission" date="2014-05" db="EMBL/GenBank/DDBJ databases">
        <title>The transcriptome of the halophilic microalga Tetraselmis sp. GSL018 isolated from the Great Salt Lake, Utah.</title>
        <authorList>
            <person name="Jinkerson R.E."/>
            <person name="D'Adamo S."/>
            <person name="Posewitz M.C."/>
        </authorList>
    </citation>
    <scope>NUCLEOTIDE SEQUENCE</scope>
    <source>
        <strain evidence="1">GSL018</strain>
    </source>
</reference>
<sequence>PPLKPPLRSSGNVMPPSDSMKLSWFPCSFLVFSSLPRHPERAAAFPLCLEGMRPESENLSRSPVHGVAALIDV</sequence>
<name>A0A061QW12_9CHLO</name>
<gene>
    <name evidence="1" type="ORF">TSPGSL018_22896</name>
</gene>
<dbReference type="EMBL" id="GBEZ01024384">
    <property type="protein sequence ID" value="JAC62605.1"/>
    <property type="molecule type" value="Transcribed_RNA"/>
</dbReference>
<accession>A0A061QW12</accession>
<feature type="non-terminal residue" evidence="1">
    <location>
        <position position="1"/>
    </location>
</feature>
<protein>
    <submittedName>
        <fullName evidence="1">Uncharacterized protein</fullName>
    </submittedName>
</protein>
<organism evidence="1">
    <name type="scientific">Tetraselmis sp. GSL018</name>
    <dbReference type="NCBI Taxonomy" id="582737"/>
    <lineage>
        <taxon>Eukaryota</taxon>
        <taxon>Viridiplantae</taxon>
        <taxon>Chlorophyta</taxon>
        <taxon>core chlorophytes</taxon>
        <taxon>Chlorodendrophyceae</taxon>
        <taxon>Chlorodendrales</taxon>
        <taxon>Chlorodendraceae</taxon>
        <taxon>Tetraselmis</taxon>
    </lineage>
</organism>
<proteinExistence type="predicted"/>
<dbReference type="AlphaFoldDB" id="A0A061QW12"/>
<evidence type="ECO:0000313" key="1">
    <source>
        <dbReference type="EMBL" id="JAC62605.1"/>
    </source>
</evidence>